<dbReference type="PANTHER" id="PTHR47510">
    <property type="entry name" value="REVERSE TRANSCRIPTASE DOMAIN-CONTAINING PROTEIN"/>
    <property type="match status" value="1"/>
</dbReference>
<dbReference type="Proteomes" id="UP001274896">
    <property type="component" value="Unassembled WGS sequence"/>
</dbReference>
<name>A0AAE0VCB1_9TELE</name>
<sequence>MVARRVPDDAVQLDGLIAFHADRNAVLCAYRPLVRRSKPVLKLVKTWPAEAISALQDCFECTDLDMFREATTNGDSINLEEYMTSVTSYIGKCIDEKTVSKTTTRSNQKPWMTVEVRALLKSTDSTFRAGDKAA</sequence>
<organism evidence="1 2">
    <name type="scientific">Hemibagrus guttatus</name>
    <dbReference type="NCBI Taxonomy" id="175788"/>
    <lineage>
        <taxon>Eukaryota</taxon>
        <taxon>Metazoa</taxon>
        <taxon>Chordata</taxon>
        <taxon>Craniata</taxon>
        <taxon>Vertebrata</taxon>
        <taxon>Euteleostomi</taxon>
        <taxon>Actinopterygii</taxon>
        <taxon>Neopterygii</taxon>
        <taxon>Teleostei</taxon>
        <taxon>Ostariophysi</taxon>
        <taxon>Siluriformes</taxon>
        <taxon>Bagridae</taxon>
        <taxon>Hemibagrus</taxon>
    </lineage>
</organism>
<accession>A0AAE0VCB1</accession>
<proteinExistence type="predicted"/>
<dbReference type="EMBL" id="JAUCMX010000003">
    <property type="protein sequence ID" value="KAK3551823.1"/>
    <property type="molecule type" value="Genomic_DNA"/>
</dbReference>
<reference evidence="1" key="1">
    <citation type="submission" date="2023-06" db="EMBL/GenBank/DDBJ databases">
        <title>Male Hemibagrus guttatus genome.</title>
        <authorList>
            <person name="Bian C."/>
        </authorList>
    </citation>
    <scope>NUCLEOTIDE SEQUENCE</scope>
    <source>
        <strain evidence="1">Male_cb2023</strain>
        <tissue evidence="1">Muscle</tissue>
    </source>
</reference>
<dbReference type="AlphaFoldDB" id="A0AAE0VCB1"/>
<comment type="caution">
    <text evidence="1">The sequence shown here is derived from an EMBL/GenBank/DDBJ whole genome shotgun (WGS) entry which is preliminary data.</text>
</comment>
<protein>
    <submittedName>
        <fullName evidence="1">Uncharacterized protein</fullName>
    </submittedName>
</protein>
<evidence type="ECO:0000313" key="1">
    <source>
        <dbReference type="EMBL" id="KAK3551823.1"/>
    </source>
</evidence>
<gene>
    <name evidence="1" type="ORF">QTP70_028998</name>
</gene>
<keyword evidence="2" id="KW-1185">Reference proteome</keyword>
<dbReference type="PANTHER" id="PTHR47510:SF3">
    <property type="entry name" value="ENDO_EXONUCLEASE_PHOSPHATASE DOMAIN-CONTAINING PROTEIN"/>
    <property type="match status" value="1"/>
</dbReference>
<evidence type="ECO:0000313" key="2">
    <source>
        <dbReference type="Proteomes" id="UP001274896"/>
    </source>
</evidence>